<keyword evidence="11" id="KW-1185">Reference proteome</keyword>
<evidence type="ECO:0000256" key="8">
    <source>
        <dbReference type="RuleBase" id="RU363032"/>
    </source>
</evidence>
<dbReference type="FunFam" id="1.10.3720.10:FF:000006">
    <property type="entry name" value="Glutamate/aspartate ABC transporter, permease protein GltK"/>
    <property type="match status" value="1"/>
</dbReference>
<feature type="domain" description="ABC transmembrane type-1" evidence="9">
    <location>
        <begin position="15"/>
        <end position="202"/>
    </location>
</feature>
<keyword evidence="2 8" id="KW-0813">Transport</keyword>
<organism evidence="10 11">
    <name type="scientific">Carnobacterium divergens DSM 20623</name>
    <dbReference type="NCBI Taxonomy" id="1449336"/>
    <lineage>
        <taxon>Bacteria</taxon>
        <taxon>Bacillati</taxon>
        <taxon>Bacillota</taxon>
        <taxon>Bacilli</taxon>
        <taxon>Lactobacillales</taxon>
        <taxon>Carnobacteriaceae</taxon>
        <taxon>Carnobacterium</taxon>
    </lineage>
</organism>
<name>A0A0R2HW23_CARDV</name>
<dbReference type="PATRIC" id="fig|1449336.4.peg.2194"/>
<dbReference type="eggNOG" id="COG0765">
    <property type="taxonomic scope" value="Bacteria"/>
</dbReference>
<comment type="similarity">
    <text evidence="8">Belongs to the binding-protein-dependent transport system permease family.</text>
</comment>
<dbReference type="Gene3D" id="1.10.3720.10">
    <property type="entry name" value="MetI-like"/>
    <property type="match status" value="1"/>
</dbReference>
<comment type="caution">
    <text evidence="10">The sequence shown here is derived from an EMBL/GenBank/DDBJ whole genome shotgun (WGS) entry which is preliminary data.</text>
</comment>
<keyword evidence="7 8" id="KW-0472">Membrane</keyword>
<dbReference type="InterPro" id="IPR035906">
    <property type="entry name" value="MetI-like_sf"/>
</dbReference>
<dbReference type="RefSeq" id="WP_034569160.1">
    <property type="nucleotide sequence ID" value="NZ_JQBS01000035.1"/>
</dbReference>
<evidence type="ECO:0000256" key="1">
    <source>
        <dbReference type="ARBA" id="ARBA00004651"/>
    </source>
</evidence>
<dbReference type="AlphaFoldDB" id="A0A0R2HW23"/>
<evidence type="ECO:0000313" key="10">
    <source>
        <dbReference type="EMBL" id="KRN54572.1"/>
    </source>
</evidence>
<dbReference type="Pfam" id="PF00528">
    <property type="entry name" value="BPD_transp_1"/>
    <property type="match status" value="1"/>
</dbReference>
<dbReference type="InterPro" id="IPR010065">
    <property type="entry name" value="AA_ABC_transptr_permease_3TM"/>
</dbReference>
<keyword evidence="4 8" id="KW-0812">Transmembrane</keyword>
<sequence>MTMIIDLLPALLEGLKTTLLLFGIILVITIPLGFLVALIRVYAPKGISVIVQLYIYIMRGTPLLLQLMVVFFGLPQIGITLDRFPAAIIAFVLNYTAYYAEIFRGGIMAVPKGQYEALKVLGIGKIRGYRRIIIPQVSRMVLPSVGNEVISLVKDTSLVYILGLGELLRAGQIASNTYASLIPFVAVGIIYLLITGLVTVFLTNIEKKIHF</sequence>
<dbReference type="NCBIfam" id="TIGR01726">
    <property type="entry name" value="HEQRo_perm_3TM"/>
    <property type="match status" value="1"/>
</dbReference>
<evidence type="ECO:0000313" key="11">
    <source>
        <dbReference type="Proteomes" id="UP000051658"/>
    </source>
</evidence>
<dbReference type="InterPro" id="IPR043429">
    <property type="entry name" value="ArtM/GltK/GlnP/TcyL/YhdX-like"/>
</dbReference>
<dbReference type="GO" id="GO:0006865">
    <property type="term" value="P:amino acid transport"/>
    <property type="evidence" value="ECO:0007669"/>
    <property type="project" value="UniProtKB-KW"/>
</dbReference>
<accession>A0A0R2HW23</accession>
<dbReference type="Proteomes" id="UP000051658">
    <property type="component" value="Unassembled WGS sequence"/>
</dbReference>
<dbReference type="PROSITE" id="PS50928">
    <property type="entry name" value="ABC_TM1"/>
    <property type="match status" value="1"/>
</dbReference>
<keyword evidence="3" id="KW-1003">Cell membrane</keyword>
<evidence type="ECO:0000256" key="3">
    <source>
        <dbReference type="ARBA" id="ARBA00022475"/>
    </source>
</evidence>
<evidence type="ECO:0000256" key="2">
    <source>
        <dbReference type="ARBA" id="ARBA00022448"/>
    </source>
</evidence>
<evidence type="ECO:0000256" key="6">
    <source>
        <dbReference type="ARBA" id="ARBA00022989"/>
    </source>
</evidence>
<dbReference type="GO" id="GO:0043190">
    <property type="term" value="C:ATP-binding cassette (ABC) transporter complex"/>
    <property type="evidence" value="ECO:0007669"/>
    <property type="project" value="InterPro"/>
</dbReference>
<keyword evidence="6 8" id="KW-1133">Transmembrane helix</keyword>
<dbReference type="PANTHER" id="PTHR30614:SF0">
    <property type="entry name" value="L-CYSTINE TRANSPORT SYSTEM PERMEASE PROTEIN TCYL"/>
    <property type="match status" value="1"/>
</dbReference>
<reference evidence="10 11" key="1">
    <citation type="journal article" date="2015" name="Genome Announc.">
        <title>Expanding the biotechnology potential of lactobacilli through comparative genomics of 213 strains and associated genera.</title>
        <authorList>
            <person name="Sun Z."/>
            <person name="Harris H.M."/>
            <person name="McCann A."/>
            <person name="Guo C."/>
            <person name="Argimon S."/>
            <person name="Zhang W."/>
            <person name="Yang X."/>
            <person name="Jeffery I.B."/>
            <person name="Cooney J.C."/>
            <person name="Kagawa T.F."/>
            <person name="Liu W."/>
            <person name="Song Y."/>
            <person name="Salvetti E."/>
            <person name="Wrobel A."/>
            <person name="Rasinkangas P."/>
            <person name="Parkhill J."/>
            <person name="Rea M.C."/>
            <person name="O'Sullivan O."/>
            <person name="Ritari J."/>
            <person name="Douillard F.P."/>
            <person name="Paul Ross R."/>
            <person name="Yang R."/>
            <person name="Briner A.E."/>
            <person name="Felis G.E."/>
            <person name="de Vos W.M."/>
            <person name="Barrangou R."/>
            <person name="Klaenhammer T.R."/>
            <person name="Caufield P.W."/>
            <person name="Cui Y."/>
            <person name="Zhang H."/>
            <person name="O'Toole P.W."/>
        </authorList>
    </citation>
    <scope>NUCLEOTIDE SEQUENCE [LARGE SCALE GENOMIC DNA]</scope>
    <source>
        <strain evidence="10 11">DSM 20623</strain>
    </source>
</reference>
<evidence type="ECO:0000256" key="7">
    <source>
        <dbReference type="ARBA" id="ARBA00023136"/>
    </source>
</evidence>
<dbReference type="PANTHER" id="PTHR30614">
    <property type="entry name" value="MEMBRANE COMPONENT OF AMINO ACID ABC TRANSPORTER"/>
    <property type="match status" value="1"/>
</dbReference>
<dbReference type="SUPFAM" id="SSF161098">
    <property type="entry name" value="MetI-like"/>
    <property type="match status" value="1"/>
</dbReference>
<evidence type="ECO:0000256" key="5">
    <source>
        <dbReference type="ARBA" id="ARBA00022970"/>
    </source>
</evidence>
<protein>
    <submittedName>
        <fullName evidence="10">Amino acid ABC transporter membrane-spanning subunit</fullName>
    </submittedName>
</protein>
<evidence type="ECO:0000256" key="4">
    <source>
        <dbReference type="ARBA" id="ARBA00022692"/>
    </source>
</evidence>
<keyword evidence="5" id="KW-0029">Amino-acid transport</keyword>
<gene>
    <name evidence="10" type="ORF">IV74_GL002156</name>
</gene>
<feature type="transmembrane region" description="Helical" evidence="8">
    <location>
        <begin position="178"/>
        <end position="202"/>
    </location>
</feature>
<proteinExistence type="inferred from homology"/>
<feature type="transmembrane region" description="Helical" evidence="8">
    <location>
        <begin position="53"/>
        <end position="72"/>
    </location>
</feature>
<evidence type="ECO:0000259" key="9">
    <source>
        <dbReference type="PROSITE" id="PS50928"/>
    </source>
</evidence>
<dbReference type="InterPro" id="IPR000515">
    <property type="entry name" value="MetI-like"/>
</dbReference>
<dbReference type="GO" id="GO:0022857">
    <property type="term" value="F:transmembrane transporter activity"/>
    <property type="evidence" value="ECO:0007669"/>
    <property type="project" value="InterPro"/>
</dbReference>
<dbReference type="CDD" id="cd06261">
    <property type="entry name" value="TM_PBP2"/>
    <property type="match status" value="1"/>
</dbReference>
<dbReference type="EMBL" id="JQBS01000035">
    <property type="protein sequence ID" value="KRN54572.1"/>
    <property type="molecule type" value="Genomic_DNA"/>
</dbReference>
<feature type="transmembrane region" description="Helical" evidence="8">
    <location>
        <begin position="84"/>
        <end position="102"/>
    </location>
</feature>
<feature type="transmembrane region" description="Helical" evidence="8">
    <location>
        <begin position="20"/>
        <end position="41"/>
    </location>
</feature>
<dbReference type="GeneID" id="89589147"/>
<comment type="subcellular location">
    <subcellularLocation>
        <location evidence="1 8">Cell membrane</location>
        <topology evidence="1 8">Multi-pass membrane protein</topology>
    </subcellularLocation>
</comment>